<dbReference type="GO" id="GO:0005975">
    <property type="term" value="P:carbohydrate metabolic process"/>
    <property type="evidence" value="ECO:0007669"/>
    <property type="project" value="InterPro"/>
</dbReference>
<dbReference type="InterPro" id="IPR017853">
    <property type="entry name" value="GH"/>
</dbReference>
<dbReference type="PANTHER" id="PTHR42732:SF1">
    <property type="entry name" value="BETA-MANNOSIDASE"/>
    <property type="match status" value="1"/>
</dbReference>
<feature type="chain" id="PRO_5024327782" evidence="4">
    <location>
        <begin position="24"/>
        <end position="820"/>
    </location>
</feature>
<proteinExistence type="inferred from homology"/>
<dbReference type="SUPFAM" id="SSF49303">
    <property type="entry name" value="beta-Galactosidase/glucuronidase domain"/>
    <property type="match status" value="1"/>
</dbReference>
<dbReference type="Proteomes" id="UP001193389">
    <property type="component" value="Chromosome"/>
</dbReference>
<dbReference type="InterPro" id="IPR023232">
    <property type="entry name" value="Glyco_hydro_2_AS"/>
</dbReference>
<dbReference type="EMBL" id="AP018694">
    <property type="protein sequence ID" value="BBE17124.1"/>
    <property type="molecule type" value="Genomic_DNA"/>
</dbReference>
<keyword evidence="3" id="KW-0326">Glycosidase</keyword>
<comment type="similarity">
    <text evidence="1">Belongs to the glycosyl hydrolase 2 family.</text>
</comment>
<dbReference type="SUPFAM" id="SSF51445">
    <property type="entry name" value="(Trans)glycosidases"/>
    <property type="match status" value="1"/>
</dbReference>
<evidence type="ECO:0000259" key="9">
    <source>
        <dbReference type="Pfam" id="PF18565"/>
    </source>
</evidence>
<dbReference type="RefSeq" id="WP_318350144.1">
    <property type="nucleotide sequence ID" value="NZ_AP018694.1"/>
</dbReference>
<dbReference type="Gene3D" id="2.60.120.260">
    <property type="entry name" value="Galactose-binding domain-like"/>
    <property type="match status" value="1"/>
</dbReference>
<dbReference type="PROSITE" id="PS00608">
    <property type="entry name" value="GLYCOSYL_HYDROL_F2_2"/>
    <property type="match status" value="1"/>
</dbReference>
<feature type="domain" description="Glycoside hydrolase family 2 immunoglobulin-like beta-sandwich" evidence="5">
    <location>
        <begin position="212"/>
        <end position="313"/>
    </location>
</feature>
<evidence type="ECO:0000256" key="3">
    <source>
        <dbReference type="ARBA" id="ARBA00023295"/>
    </source>
</evidence>
<evidence type="ECO:0000256" key="2">
    <source>
        <dbReference type="ARBA" id="ARBA00022801"/>
    </source>
</evidence>
<keyword evidence="2" id="KW-0378">Hydrolase</keyword>
<dbReference type="AlphaFoldDB" id="A0A5K7S728"/>
<dbReference type="InterPro" id="IPR013783">
    <property type="entry name" value="Ig-like_fold"/>
</dbReference>
<keyword evidence="4" id="KW-0732">Signal</keyword>
<evidence type="ECO:0000313" key="10">
    <source>
        <dbReference type="EMBL" id="BBE17124.1"/>
    </source>
</evidence>
<evidence type="ECO:0000259" key="5">
    <source>
        <dbReference type="Pfam" id="PF00703"/>
    </source>
</evidence>
<dbReference type="KEGG" id="anf:AQPE_1273"/>
<protein>
    <submittedName>
        <fullName evidence="10">Beta-galactosidase</fullName>
    </submittedName>
</protein>
<evidence type="ECO:0000256" key="1">
    <source>
        <dbReference type="ARBA" id="ARBA00007401"/>
    </source>
</evidence>
<dbReference type="InterPro" id="IPR006102">
    <property type="entry name" value="Ig-like_GH2"/>
</dbReference>
<name>A0A5K7S728_9BACT</name>
<gene>
    <name evidence="10" type="ORF">AQPE_1273</name>
</gene>
<sequence length="820" mass="92187">MNTKQLTKKLKRLLMLFAAILIASCNTQKPDFSNRDQDFDSGWKFNRGDVPEAEMASFNDSKWRSIDLPHDWSIEDLPVVAGKKQIGPFSEDSPGKGATAHVLGGIGWYRKTFTLDKSAEGKKVQILFDGVYMNSEVWINGQSLGIHPYGYTPFYYDLTPYLNPSGEKNTLAVKVKNTGKNSRWYSGSGIYRHVVLQVTDKVHIPIWGISVTTPEVNKEKATVKLNIKIANGENKSGKLQITTRLVSPINQENIEAKTTIDQFSGEVADAEQIFELKDPALWSIDTPLLYQAITEVSFDGKIVDQQTTTFGVRSIEFSAEKGFLLNGENVLLKGGCMHHDNGPLGSATIDRAEERRVELMKKFGFNAIRTSHNPPSRQFLDACDRLGVLVIDEAFDQWQRPKNPEDYNLYFDNWHQQDMESMVLRDRNHPSVIFWSIGNEINERVDPSGLEIMKNLIAIVKNIDTTRPITEAICFFWDHPGYKWESTIPAFALLEVGGYNYKLDEYENDHKIAPERLMMGTESFPLQAFENWQMVEKHPYVLGDFVWTAMDYLGESGIGHSSVKSDSKDTFSMDWPWYNAYCGDIDICGFKKPQSYYRDVVWKVSNLEMAVHSPIPSGMKELVSMWGWPDEQQSWNWQGSESQKLRVNVYSNYPEVRLELNGKVIGTKPVSAETKLTAAFEVPYEAGELKVVALKDGKDVETKSLRTTGKPAKIKLTADRSELKASRNDLSYVTVEVVDENGALIPNANLPIQFKIEGAGELAAVENGNPSDMKSFHVPEVSSFNGRCLVILRPTGTSGEIKLKAESAGLEGSEIVVNTK</sequence>
<evidence type="ECO:0000259" key="7">
    <source>
        <dbReference type="Pfam" id="PF02837"/>
    </source>
</evidence>
<dbReference type="SUPFAM" id="SSF49785">
    <property type="entry name" value="Galactose-binding domain-like"/>
    <property type="match status" value="1"/>
</dbReference>
<dbReference type="InterPro" id="IPR040605">
    <property type="entry name" value="Glyco_hydro2_dom5"/>
</dbReference>
<dbReference type="InterPro" id="IPR008979">
    <property type="entry name" value="Galactose-bd-like_sf"/>
</dbReference>
<evidence type="ECO:0000259" key="6">
    <source>
        <dbReference type="Pfam" id="PF02836"/>
    </source>
</evidence>
<dbReference type="InterPro" id="IPR032311">
    <property type="entry name" value="DUF4982"/>
</dbReference>
<evidence type="ECO:0000259" key="8">
    <source>
        <dbReference type="Pfam" id="PF16355"/>
    </source>
</evidence>
<dbReference type="Gene3D" id="2.60.40.10">
    <property type="entry name" value="Immunoglobulins"/>
    <property type="match status" value="3"/>
</dbReference>
<evidence type="ECO:0000313" key="11">
    <source>
        <dbReference type="Proteomes" id="UP001193389"/>
    </source>
</evidence>
<feature type="signal peptide" evidence="4">
    <location>
        <begin position="1"/>
        <end position="23"/>
    </location>
</feature>
<dbReference type="PROSITE" id="PS51257">
    <property type="entry name" value="PROKAR_LIPOPROTEIN"/>
    <property type="match status" value="1"/>
</dbReference>
<dbReference type="Pfam" id="PF02837">
    <property type="entry name" value="Glyco_hydro_2_N"/>
    <property type="match status" value="1"/>
</dbReference>
<dbReference type="Gene3D" id="3.20.20.80">
    <property type="entry name" value="Glycosidases"/>
    <property type="match status" value="1"/>
</dbReference>
<dbReference type="GO" id="GO:0004553">
    <property type="term" value="F:hydrolase activity, hydrolyzing O-glycosyl compounds"/>
    <property type="evidence" value="ECO:0007669"/>
    <property type="project" value="InterPro"/>
</dbReference>
<dbReference type="InterPro" id="IPR051913">
    <property type="entry name" value="GH2_Domain-Containing"/>
</dbReference>
<dbReference type="InterPro" id="IPR006101">
    <property type="entry name" value="Glyco_hydro_2"/>
</dbReference>
<feature type="domain" description="DUF4982" evidence="8">
    <location>
        <begin position="643"/>
        <end position="700"/>
    </location>
</feature>
<dbReference type="Pfam" id="PF02836">
    <property type="entry name" value="Glyco_hydro_2_C"/>
    <property type="match status" value="1"/>
</dbReference>
<dbReference type="PANTHER" id="PTHR42732">
    <property type="entry name" value="BETA-GALACTOSIDASE"/>
    <property type="match status" value="1"/>
</dbReference>
<feature type="domain" description="Glycosyl hydrolases family 2 sugar binding" evidence="7">
    <location>
        <begin position="64"/>
        <end position="197"/>
    </location>
</feature>
<dbReference type="PRINTS" id="PR00132">
    <property type="entry name" value="GLHYDRLASE2"/>
</dbReference>
<dbReference type="InterPro" id="IPR036156">
    <property type="entry name" value="Beta-gal/glucu_dom_sf"/>
</dbReference>
<dbReference type="Pfam" id="PF00703">
    <property type="entry name" value="Glyco_hydro_2"/>
    <property type="match status" value="1"/>
</dbReference>
<organism evidence="10 11">
    <name type="scientific">Aquipluma nitroreducens</name>
    <dbReference type="NCBI Taxonomy" id="2010828"/>
    <lineage>
        <taxon>Bacteria</taxon>
        <taxon>Pseudomonadati</taxon>
        <taxon>Bacteroidota</taxon>
        <taxon>Bacteroidia</taxon>
        <taxon>Marinilabiliales</taxon>
        <taxon>Prolixibacteraceae</taxon>
        <taxon>Aquipluma</taxon>
    </lineage>
</organism>
<feature type="domain" description="Glycoside hydrolase family 2 catalytic" evidence="6">
    <location>
        <begin position="321"/>
        <end position="470"/>
    </location>
</feature>
<dbReference type="InterPro" id="IPR006103">
    <property type="entry name" value="Glyco_hydro_2_cat"/>
</dbReference>
<dbReference type="Pfam" id="PF18565">
    <property type="entry name" value="Glyco_hydro2_C5"/>
    <property type="match status" value="1"/>
</dbReference>
<accession>A0A5K7S728</accession>
<dbReference type="Pfam" id="PF16355">
    <property type="entry name" value="DUF4982"/>
    <property type="match status" value="1"/>
</dbReference>
<reference evidence="10" key="1">
    <citation type="journal article" date="2020" name="Int. J. Syst. Evol. Microbiol.">
        <title>Aquipluma nitroreducens gen. nov. sp. nov., a novel facultatively anaerobic bacterium isolated from a freshwater lake.</title>
        <authorList>
            <person name="Watanabe M."/>
            <person name="Kojima H."/>
            <person name="Fukui M."/>
        </authorList>
    </citation>
    <scope>NUCLEOTIDE SEQUENCE</scope>
    <source>
        <strain evidence="10">MeG22</strain>
    </source>
</reference>
<dbReference type="InterPro" id="IPR006104">
    <property type="entry name" value="Glyco_hydro_2_N"/>
</dbReference>
<feature type="domain" description="Glycoside hydrolase family 2" evidence="9">
    <location>
        <begin position="714"/>
        <end position="815"/>
    </location>
</feature>
<evidence type="ECO:0000256" key="4">
    <source>
        <dbReference type="SAM" id="SignalP"/>
    </source>
</evidence>
<keyword evidence="11" id="KW-1185">Reference proteome</keyword>